<name>A0A381WIZ9_9ZZZZ</name>
<dbReference type="EC" id="2.1.1.77" evidence="3"/>
<protein>
    <recommendedName>
        <fullName evidence="3">protein-L-isoaspartate(D-aspartate) O-methyltransferase</fullName>
        <ecNumber evidence="3">2.1.1.77</ecNumber>
    </recommendedName>
</protein>
<dbReference type="FunFam" id="3.40.50.150:FF:000010">
    <property type="entry name" value="Protein-L-isoaspartate O-methyltransferase"/>
    <property type="match status" value="1"/>
</dbReference>
<dbReference type="PANTHER" id="PTHR11579">
    <property type="entry name" value="PROTEIN-L-ISOASPARTATE O-METHYLTRANSFERASE"/>
    <property type="match status" value="1"/>
</dbReference>
<dbReference type="AlphaFoldDB" id="A0A381WIZ9"/>
<dbReference type="CDD" id="cd02440">
    <property type="entry name" value="AdoMet_MTases"/>
    <property type="match status" value="1"/>
</dbReference>
<gene>
    <name evidence="8" type="ORF">METZ01_LOCUS105125</name>
</gene>
<evidence type="ECO:0000256" key="1">
    <source>
        <dbReference type="ARBA" id="ARBA00004496"/>
    </source>
</evidence>
<organism evidence="8">
    <name type="scientific">marine metagenome</name>
    <dbReference type="NCBI Taxonomy" id="408172"/>
    <lineage>
        <taxon>unclassified sequences</taxon>
        <taxon>metagenomes</taxon>
        <taxon>ecological metagenomes</taxon>
    </lineage>
</organism>
<evidence type="ECO:0000256" key="6">
    <source>
        <dbReference type="ARBA" id="ARBA00022679"/>
    </source>
</evidence>
<dbReference type="PANTHER" id="PTHR11579:SF0">
    <property type="entry name" value="PROTEIN-L-ISOASPARTATE(D-ASPARTATE) O-METHYLTRANSFERASE"/>
    <property type="match status" value="1"/>
</dbReference>
<dbReference type="NCBIfam" id="TIGR00080">
    <property type="entry name" value="pimt"/>
    <property type="match status" value="1"/>
</dbReference>
<sequence>MNRLNPEAIYSYAGQRRKMVEEQLGDRGIKDLHLLEVMSRMPRHLFTLDSFQDRSYGDTPLPIGENQTISQPYIVAAMTAALELKGDERVLEIGTGSGYQTAVMAELAAQVFTIERINALSRKAQQILNGLGYANIVFKMFDGTYGWPDQAPFDAIMVTASAKEIPKSLIKQLGEGGRLVAPAGDTDEQKLILLRKKGNQVSRKEICDCKFVPLIGKYGWPEK</sequence>
<dbReference type="GO" id="GO:0032259">
    <property type="term" value="P:methylation"/>
    <property type="evidence" value="ECO:0007669"/>
    <property type="project" value="UniProtKB-KW"/>
</dbReference>
<evidence type="ECO:0000256" key="5">
    <source>
        <dbReference type="ARBA" id="ARBA00022603"/>
    </source>
</evidence>
<evidence type="ECO:0000256" key="2">
    <source>
        <dbReference type="ARBA" id="ARBA00005369"/>
    </source>
</evidence>
<keyword evidence="7" id="KW-0949">S-adenosyl-L-methionine</keyword>
<dbReference type="HAMAP" id="MF_00090">
    <property type="entry name" value="PIMT"/>
    <property type="match status" value="1"/>
</dbReference>
<dbReference type="EMBL" id="UINC01011906">
    <property type="protein sequence ID" value="SVA52271.1"/>
    <property type="molecule type" value="Genomic_DNA"/>
</dbReference>
<evidence type="ECO:0000256" key="7">
    <source>
        <dbReference type="ARBA" id="ARBA00022691"/>
    </source>
</evidence>
<dbReference type="Pfam" id="PF01135">
    <property type="entry name" value="PCMT"/>
    <property type="match status" value="1"/>
</dbReference>
<dbReference type="Gene3D" id="3.40.50.150">
    <property type="entry name" value="Vaccinia Virus protein VP39"/>
    <property type="match status" value="1"/>
</dbReference>
<evidence type="ECO:0000256" key="4">
    <source>
        <dbReference type="ARBA" id="ARBA00022490"/>
    </source>
</evidence>
<evidence type="ECO:0000256" key="3">
    <source>
        <dbReference type="ARBA" id="ARBA00011890"/>
    </source>
</evidence>
<keyword evidence="4" id="KW-0963">Cytoplasm</keyword>
<comment type="similarity">
    <text evidence="2">Belongs to the methyltransferase superfamily. L-isoaspartyl/D-aspartyl protein methyltransferase family.</text>
</comment>
<comment type="subcellular location">
    <subcellularLocation>
        <location evidence="1">Cytoplasm</location>
    </subcellularLocation>
</comment>
<dbReference type="InterPro" id="IPR000682">
    <property type="entry name" value="PCMT"/>
</dbReference>
<accession>A0A381WIZ9</accession>
<reference evidence="8" key="1">
    <citation type="submission" date="2018-05" db="EMBL/GenBank/DDBJ databases">
        <authorList>
            <person name="Lanie J.A."/>
            <person name="Ng W.-L."/>
            <person name="Kazmierczak K.M."/>
            <person name="Andrzejewski T.M."/>
            <person name="Davidsen T.M."/>
            <person name="Wayne K.J."/>
            <person name="Tettelin H."/>
            <person name="Glass J.I."/>
            <person name="Rusch D."/>
            <person name="Podicherti R."/>
            <person name="Tsui H.-C.T."/>
            <person name="Winkler M.E."/>
        </authorList>
    </citation>
    <scope>NUCLEOTIDE SEQUENCE</scope>
</reference>
<evidence type="ECO:0000313" key="8">
    <source>
        <dbReference type="EMBL" id="SVA52271.1"/>
    </source>
</evidence>
<dbReference type="NCBIfam" id="NF001453">
    <property type="entry name" value="PRK00312.1"/>
    <property type="match status" value="1"/>
</dbReference>
<dbReference type="SUPFAM" id="SSF53335">
    <property type="entry name" value="S-adenosyl-L-methionine-dependent methyltransferases"/>
    <property type="match status" value="1"/>
</dbReference>
<dbReference type="InterPro" id="IPR029063">
    <property type="entry name" value="SAM-dependent_MTases_sf"/>
</dbReference>
<keyword evidence="5" id="KW-0489">Methyltransferase</keyword>
<dbReference type="GO" id="GO:0005737">
    <property type="term" value="C:cytoplasm"/>
    <property type="evidence" value="ECO:0007669"/>
    <property type="project" value="UniProtKB-SubCell"/>
</dbReference>
<keyword evidence="6" id="KW-0808">Transferase</keyword>
<dbReference type="GO" id="GO:0004719">
    <property type="term" value="F:protein-L-isoaspartate (D-aspartate) O-methyltransferase activity"/>
    <property type="evidence" value="ECO:0007669"/>
    <property type="project" value="UniProtKB-EC"/>
</dbReference>
<proteinExistence type="inferred from homology"/>